<evidence type="ECO:0000256" key="1">
    <source>
        <dbReference type="ARBA" id="ARBA00022490"/>
    </source>
</evidence>
<dbReference type="InterPro" id="IPR016039">
    <property type="entry name" value="Thiolase-like"/>
</dbReference>
<keyword evidence="1" id="KW-0963">Cytoplasm</keyword>
<name>A0A1M7FNI8_9ACTN</name>
<dbReference type="STRING" id="310782.SAMN05216499_1089"/>
<sequence>MAALSENTGAPGAGAVHIRSVGTALPGPAVDNATLGQRLRMPGQWEEWVDTFIGTRTRHLAIDLDSGKPAATLADLCETAGRRALDRAGLAPEQVDLVVMGTASPDDLMPATVNVVADRLRINGVPSYQLQSGCTGAFQAMHVAQQLLSTGAYRNALVLGGDVTARFYDFDVDFATLPPEHLVHYVLFGDGAGAMVLDTQPVPGSLAVRRLFTQLTGLDRAPGQIVHWFGPSDRDSTRPPAEEDYKAIEESVPVMAAEILDDLLDETGWDRDEVDFLLPPQLSGRMTTKIVDLLALPSATEVSCVRDVGNNGNATPFFQLEQLLAQATPGSRAVGVSVESSKWIKAGFAVETV</sequence>
<dbReference type="Pfam" id="PF08545">
    <property type="entry name" value="ACP_syn_III"/>
    <property type="match status" value="1"/>
</dbReference>
<reference evidence="6 7" key="1">
    <citation type="submission" date="2016-11" db="EMBL/GenBank/DDBJ databases">
        <authorList>
            <person name="Jaros S."/>
            <person name="Januszkiewicz K."/>
            <person name="Wedrychowicz H."/>
        </authorList>
    </citation>
    <scope>NUCLEOTIDE SEQUENCE [LARGE SCALE GENOMIC DNA]</scope>
    <source>
        <strain evidence="6 7">CGMCC 4.2025</strain>
    </source>
</reference>
<dbReference type="Gene3D" id="3.40.47.10">
    <property type="match status" value="2"/>
</dbReference>
<dbReference type="PANTHER" id="PTHR34069">
    <property type="entry name" value="3-OXOACYL-[ACYL-CARRIER-PROTEIN] SYNTHASE 3"/>
    <property type="match status" value="1"/>
</dbReference>
<dbReference type="GO" id="GO:0006633">
    <property type="term" value="P:fatty acid biosynthetic process"/>
    <property type="evidence" value="ECO:0007669"/>
    <property type="project" value="InterPro"/>
</dbReference>
<dbReference type="EMBL" id="FRBI01000008">
    <property type="protein sequence ID" value="SHM05556.1"/>
    <property type="molecule type" value="Genomic_DNA"/>
</dbReference>
<dbReference type="AlphaFoldDB" id="A0A1M7FNI8"/>
<keyword evidence="2" id="KW-0808">Transferase</keyword>
<evidence type="ECO:0000313" key="6">
    <source>
        <dbReference type="EMBL" id="SHM05556.1"/>
    </source>
</evidence>
<evidence type="ECO:0000256" key="3">
    <source>
        <dbReference type="ARBA" id="ARBA00023315"/>
    </source>
</evidence>
<proteinExistence type="predicted"/>
<keyword evidence="3" id="KW-0012">Acyltransferase</keyword>
<keyword evidence="7" id="KW-1185">Reference proteome</keyword>
<dbReference type="Pfam" id="PF08541">
    <property type="entry name" value="ACP_syn_III_C"/>
    <property type="match status" value="1"/>
</dbReference>
<dbReference type="GO" id="GO:0044550">
    <property type="term" value="P:secondary metabolite biosynthetic process"/>
    <property type="evidence" value="ECO:0007669"/>
    <property type="project" value="TreeGrafter"/>
</dbReference>
<gene>
    <name evidence="6" type="ORF">SAMN05216499_1089</name>
</gene>
<dbReference type="Proteomes" id="UP000184111">
    <property type="component" value="Unassembled WGS sequence"/>
</dbReference>
<dbReference type="OrthoDB" id="2514738at2"/>
<evidence type="ECO:0000256" key="2">
    <source>
        <dbReference type="ARBA" id="ARBA00022679"/>
    </source>
</evidence>
<evidence type="ECO:0000313" key="7">
    <source>
        <dbReference type="Proteomes" id="UP000184111"/>
    </source>
</evidence>
<organism evidence="6 7">
    <name type="scientific">Actinacidiphila paucisporea</name>
    <dbReference type="NCBI Taxonomy" id="310782"/>
    <lineage>
        <taxon>Bacteria</taxon>
        <taxon>Bacillati</taxon>
        <taxon>Actinomycetota</taxon>
        <taxon>Actinomycetes</taxon>
        <taxon>Kitasatosporales</taxon>
        <taxon>Streptomycetaceae</taxon>
        <taxon>Actinacidiphila</taxon>
    </lineage>
</organism>
<feature type="domain" description="Beta-ketoacyl-[acyl-carrier-protein] synthase III C-terminal" evidence="4">
    <location>
        <begin position="264"/>
        <end position="336"/>
    </location>
</feature>
<dbReference type="SUPFAM" id="SSF53901">
    <property type="entry name" value="Thiolase-like"/>
    <property type="match status" value="2"/>
</dbReference>
<evidence type="ECO:0000259" key="5">
    <source>
        <dbReference type="Pfam" id="PF08545"/>
    </source>
</evidence>
<accession>A0A1M7FNI8</accession>
<evidence type="ECO:0000259" key="4">
    <source>
        <dbReference type="Pfam" id="PF08541"/>
    </source>
</evidence>
<dbReference type="RefSeq" id="WP_073498468.1">
    <property type="nucleotide sequence ID" value="NZ_FRBI01000008.1"/>
</dbReference>
<dbReference type="PANTHER" id="PTHR34069:SF2">
    <property type="entry name" value="BETA-KETOACYL-[ACYL-CARRIER-PROTEIN] SYNTHASE III"/>
    <property type="match status" value="1"/>
</dbReference>
<feature type="domain" description="Beta-ketoacyl-[acyl-carrier-protein] synthase III N-terminal" evidence="5">
    <location>
        <begin position="130"/>
        <end position="200"/>
    </location>
</feature>
<dbReference type="InterPro" id="IPR013747">
    <property type="entry name" value="ACP_syn_III_C"/>
</dbReference>
<protein>
    <submittedName>
        <fullName evidence="6">3-oxoacyl-[acyl-carrier-protein] synthase-3</fullName>
    </submittedName>
</protein>
<dbReference type="GO" id="GO:0004315">
    <property type="term" value="F:3-oxoacyl-[acyl-carrier-protein] synthase activity"/>
    <property type="evidence" value="ECO:0007669"/>
    <property type="project" value="InterPro"/>
</dbReference>
<dbReference type="InterPro" id="IPR013751">
    <property type="entry name" value="ACP_syn_III_N"/>
</dbReference>